<dbReference type="InterPro" id="IPR054612">
    <property type="entry name" value="Phage_capsid-like_C"/>
</dbReference>
<gene>
    <name evidence="3" type="ORF">GN330_16525</name>
</gene>
<evidence type="ECO:0000313" key="4">
    <source>
        <dbReference type="Proteomes" id="UP000463224"/>
    </source>
</evidence>
<reference evidence="3 4" key="1">
    <citation type="submission" date="2019-12" db="EMBL/GenBank/DDBJ databases">
        <title>Nitratireductor arenosus sp. nov., Isolated from sea sand, Jeju island, South Korea.</title>
        <authorList>
            <person name="Kim W."/>
        </authorList>
    </citation>
    <scope>NUCLEOTIDE SEQUENCE [LARGE SCALE GENOMIC DNA]</scope>
    <source>
        <strain evidence="3 4">CAU 1489</strain>
    </source>
</reference>
<dbReference type="EMBL" id="WPHG01000004">
    <property type="protein sequence ID" value="MVA98854.1"/>
    <property type="molecule type" value="Genomic_DNA"/>
</dbReference>
<dbReference type="InterPro" id="IPR024455">
    <property type="entry name" value="Phage_capsid"/>
</dbReference>
<protein>
    <submittedName>
        <fullName evidence="3">Phage major capsid protein</fullName>
    </submittedName>
</protein>
<dbReference type="SUPFAM" id="SSF56563">
    <property type="entry name" value="Major capsid protein gp5"/>
    <property type="match status" value="1"/>
</dbReference>
<dbReference type="AlphaFoldDB" id="A0A844QJT1"/>
<dbReference type="Gene3D" id="3.30.2320.10">
    <property type="entry name" value="hypothetical protein PF0899 domain"/>
    <property type="match status" value="1"/>
</dbReference>
<proteinExistence type="predicted"/>
<comment type="caution">
    <text evidence="3">The sequence shown here is derived from an EMBL/GenBank/DDBJ whole genome shotgun (WGS) entry which is preliminary data.</text>
</comment>
<evidence type="ECO:0000256" key="1">
    <source>
        <dbReference type="ARBA" id="ARBA00004328"/>
    </source>
</evidence>
<dbReference type="Proteomes" id="UP000463224">
    <property type="component" value="Unassembled WGS sequence"/>
</dbReference>
<dbReference type="Pfam" id="PF05065">
    <property type="entry name" value="Phage_capsid"/>
    <property type="match status" value="1"/>
</dbReference>
<evidence type="ECO:0000313" key="3">
    <source>
        <dbReference type="EMBL" id="MVA98854.1"/>
    </source>
</evidence>
<feature type="domain" description="Phage capsid-like C-terminal" evidence="2">
    <location>
        <begin position="133"/>
        <end position="417"/>
    </location>
</feature>
<organism evidence="3 4">
    <name type="scientific">Nitratireductor arenosus</name>
    <dbReference type="NCBI Taxonomy" id="2682096"/>
    <lineage>
        <taxon>Bacteria</taxon>
        <taxon>Pseudomonadati</taxon>
        <taxon>Pseudomonadota</taxon>
        <taxon>Alphaproteobacteria</taxon>
        <taxon>Hyphomicrobiales</taxon>
        <taxon>Phyllobacteriaceae</taxon>
        <taxon>Nitratireductor</taxon>
    </lineage>
</organism>
<dbReference type="NCBIfam" id="TIGR01554">
    <property type="entry name" value="major_cap_HK97"/>
    <property type="match status" value="1"/>
</dbReference>
<keyword evidence="4" id="KW-1185">Reference proteome</keyword>
<dbReference type="RefSeq" id="WP_156713834.1">
    <property type="nucleotide sequence ID" value="NZ_WPHG01000004.1"/>
</dbReference>
<sequence length="421" mass="45834">MTMALNTRARGLVGVRADSGNAAKILAELQKTFEDFKAERETELKGIEAKFADVVQTEKVDRINAEITNLQKSLDEVNAALAAVKVGGSQGDHDPARAEHAKAFNQFFRKGAEAGLRDLEVKAALRSSHDEDGGYVVPDQTEQGINELLRTVSTLRSLSTSITISAQMYKKLINMQGASSGWVGEEQSRPETTGPTLSALEFPVFEIYANPAATQTVLDDATIDIGGWLASEVQMEFADQEGAAFVSGNGILKPRGILSYDKVANASYAWGKIGYIASGAASAFASSNPADKLIDMVHALRAGYRQNARWLMNDLTVATIRKWKDGQGQYLWQPGMSVGQPASIFGYPVSTDDNMPDVNTDAFPIAFADFRRSYLIVDRQGIRVLRDPFTNKPYVHFYTTKRVGGGVANFESIKLMKIAAS</sequence>
<comment type="subcellular location">
    <subcellularLocation>
        <location evidence="1">Virion</location>
    </subcellularLocation>
</comment>
<evidence type="ECO:0000259" key="2">
    <source>
        <dbReference type="Pfam" id="PF05065"/>
    </source>
</evidence>
<accession>A0A844QJT1</accession>
<name>A0A844QJT1_9HYPH</name>